<reference evidence="7" key="1">
    <citation type="journal article" date="2020" name="bioRxiv">
        <title>Whole genome comparisons of ergot fungi reveals the divergence and evolution of species within the genus Claviceps are the result of varying mechanisms driving genome evolution and host range expansion.</title>
        <authorList>
            <person name="Wyka S.A."/>
            <person name="Mondo S.J."/>
            <person name="Liu M."/>
            <person name="Dettman J."/>
            <person name="Nalam V."/>
            <person name="Broders K.D."/>
        </authorList>
    </citation>
    <scope>NUCLEOTIDE SEQUENCE</scope>
    <source>
        <strain evidence="7">CCC 602</strain>
    </source>
</reference>
<comment type="caution">
    <text evidence="7">The sequence shown here is derived from an EMBL/GenBank/DDBJ whole genome shotgun (WGS) entry which is preliminary data.</text>
</comment>
<evidence type="ECO:0000313" key="8">
    <source>
        <dbReference type="Proteomes" id="UP000748025"/>
    </source>
</evidence>
<dbReference type="Proteomes" id="UP000748025">
    <property type="component" value="Unassembled WGS sequence"/>
</dbReference>
<feature type="signal peptide" evidence="5">
    <location>
        <begin position="1"/>
        <end position="16"/>
    </location>
</feature>
<protein>
    <recommendedName>
        <fullName evidence="6">AA1-like domain-containing protein</fullName>
    </recommendedName>
</protein>
<evidence type="ECO:0000259" key="6">
    <source>
        <dbReference type="Pfam" id="PF16541"/>
    </source>
</evidence>
<dbReference type="Pfam" id="PF16541">
    <property type="entry name" value="AltA1"/>
    <property type="match status" value="1"/>
</dbReference>
<sequence>MRVSASALLLAAAALAAPPPAPMATPETHSCTQKSSHAREWHVKDFEFYASYIFTTPAHQNSWGHVNFTLENPALNFVSQCEGSSNQLTDFFYGNFAYNCAQKLPSADTSFTFSRPTGELVINQSWACVSEGSRFWAGGSANLTLNCKDETWQNPEWKMGQTYSSRTITCDHLHTDVQVSSMAGIA</sequence>
<keyword evidence="3 5" id="KW-0732">Signal</keyword>
<dbReference type="EMBL" id="SRPW01000946">
    <property type="protein sequence ID" value="KAG6010719.1"/>
    <property type="molecule type" value="Genomic_DNA"/>
</dbReference>
<proteinExistence type="predicted"/>
<dbReference type="AlphaFoldDB" id="A0A9P7ND14"/>
<feature type="chain" id="PRO_5040410969" description="AA1-like domain-containing protein" evidence="5">
    <location>
        <begin position="17"/>
        <end position="186"/>
    </location>
</feature>
<keyword evidence="4" id="KW-1015">Disulfide bond</keyword>
<evidence type="ECO:0000256" key="2">
    <source>
        <dbReference type="ARBA" id="ARBA00022525"/>
    </source>
</evidence>
<dbReference type="OrthoDB" id="3539798at2759"/>
<evidence type="ECO:0000256" key="1">
    <source>
        <dbReference type="ARBA" id="ARBA00004613"/>
    </source>
</evidence>
<dbReference type="GO" id="GO:0005576">
    <property type="term" value="C:extracellular region"/>
    <property type="evidence" value="ECO:0007669"/>
    <property type="project" value="UniProtKB-SubCell"/>
</dbReference>
<evidence type="ECO:0000256" key="5">
    <source>
        <dbReference type="SAM" id="SignalP"/>
    </source>
</evidence>
<evidence type="ECO:0000256" key="4">
    <source>
        <dbReference type="ARBA" id="ARBA00023157"/>
    </source>
</evidence>
<accession>A0A9P7ND14</accession>
<gene>
    <name evidence="7" type="ORF">E4U43_008543</name>
</gene>
<keyword evidence="2" id="KW-0964">Secreted</keyword>
<evidence type="ECO:0000313" key="7">
    <source>
        <dbReference type="EMBL" id="KAG6010719.1"/>
    </source>
</evidence>
<organism evidence="7 8">
    <name type="scientific">Claviceps pusilla</name>
    <dbReference type="NCBI Taxonomy" id="123648"/>
    <lineage>
        <taxon>Eukaryota</taxon>
        <taxon>Fungi</taxon>
        <taxon>Dikarya</taxon>
        <taxon>Ascomycota</taxon>
        <taxon>Pezizomycotina</taxon>
        <taxon>Sordariomycetes</taxon>
        <taxon>Hypocreomycetidae</taxon>
        <taxon>Hypocreales</taxon>
        <taxon>Clavicipitaceae</taxon>
        <taxon>Claviceps</taxon>
    </lineage>
</organism>
<feature type="domain" description="AA1-like" evidence="6">
    <location>
        <begin position="43"/>
        <end position="170"/>
    </location>
</feature>
<keyword evidence="8" id="KW-1185">Reference proteome</keyword>
<comment type="subcellular location">
    <subcellularLocation>
        <location evidence="1">Secreted</location>
    </subcellularLocation>
</comment>
<dbReference type="InterPro" id="IPR032382">
    <property type="entry name" value="AltA1"/>
</dbReference>
<name>A0A9P7ND14_9HYPO</name>
<evidence type="ECO:0000256" key="3">
    <source>
        <dbReference type="ARBA" id="ARBA00022729"/>
    </source>
</evidence>